<dbReference type="AlphaFoldDB" id="A0A1J0AE86"/>
<dbReference type="RefSeq" id="WP_071454690.1">
    <property type="nucleotide sequence ID" value="NZ_CP017675.1"/>
</dbReference>
<dbReference type="InterPro" id="IPR011748">
    <property type="entry name" value="Unchr_phage_tail-like"/>
</dbReference>
<accession>A0A1J0AE86</accession>
<dbReference type="KEGG" id="glt:GlitD10_1885"/>
<sequence length="351" mass="39526">MTFTPDTATLQLRLAPMVGALTPFQSQGYGRELAAVPLVEPRRQATLVVAAGALQELALQLEYRGSAPLELGVSLVGEVPRGWCFLLGAEGVLAPGERRPVSLVVAVPGNFWEDQQALRPGTSLVLDFSGVLHIYGRLPEQEWRLLEVLPLELSVRPPARYLDFLPKIYRQSDFLGRLLAIFEQTFEPDVQMLDGLWAYLDPRTAPVSWLPFLSHWVGWRSPLRLEVQVLRQLIYNAFSLYQWRGTRRGLRLFLHLATGLPLDEQESEEYRKHIGIQEFFQRGLILGEAVVGETAVLGAGRPYHFRVWLRADAPERVDVDLVRAVIDQEKPAFCTYDLEITSWQEGGNGAS</sequence>
<proteinExistence type="predicted"/>
<dbReference type="InterPro" id="IPR006521">
    <property type="entry name" value="Tail_protein_I"/>
</dbReference>
<dbReference type="NCBIfam" id="TIGR02242">
    <property type="entry name" value="tail_TIGR02242"/>
    <property type="match status" value="1"/>
</dbReference>
<evidence type="ECO:0000313" key="2">
    <source>
        <dbReference type="Proteomes" id="UP000180235"/>
    </source>
</evidence>
<evidence type="ECO:0000313" key="1">
    <source>
        <dbReference type="EMBL" id="APB34211.1"/>
    </source>
</evidence>
<reference evidence="1 2" key="1">
    <citation type="submission" date="2016-10" db="EMBL/GenBank/DDBJ databases">
        <title>Description of Gloeomargarita lithophora gen. nov., sp. nov., a thylakoid-bearing basal-branching cyanobacterium with intracellular carbonates, and proposal for Gloeomargaritales ord. nov.</title>
        <authorList>
            <person name="Moreira D."/>
            <person name="Tavera R."/>
            <person name="Benzerara K."/>
            <person name="Skouri-Panet F."/>
            <person name="Couradeau E."/>
            <person name="Gerard E."/>
            <person name="Loussert C."/>
            <person name="Novelo E."/>
            <person name="Zivanovic Y."/>
            <person name="Lopez-Garcia P."/>
        </authorList>
    </citation>
    <scope>NUCLEOTIDE SEQUENCE [LARGE SCALE GENOMIC DNA]</scope>
    <source>
        <strain evidence="1 2">D10</strain>
    </source>
</reference>
<dbReference type="OrthoDB" id="370073at2"/>
<organism evidence="1 2">
    <name type="scientific">Gloeomargarita lithophora Alchichica-D10</name>
    <dbReference type="NCBI Taxonomy" id="1188229"/>
    <lineage>
        <taxon>Bacteria</taxon>
        <taxon>Bacillati</taxon>
        <taxon>Cyanobacteriota</taxon>
        <taxon>Cyanophyceae</taxon>
        <taxon>Gloeomargaritales</taxon>
        <taxon>Gloeomargaritaceae</taxon>
        <taxon>Gloeomargarita</taxon>
    </lineage>
</organism>
<name>A0A1J0AE86_9CYAN</name>
<dbReference type="Proteomes" id="UP000180235">
    <property type="component" value="Chromosome"/>
</dbReference>
<keyword evidence="2" id="KW-1185">Reference proteome</keyword>
<dbReference type="EMBL" id="CP017675">
    <property type="protein sequence ID" value="APB34211.1"/>
    <property type="molecule type" value="Genomic_DNA"/>
</dbReference>
<gene>
    <name evidence="1" type="ORF">GlitD10_1885</name>
</gene>
<dbReference type="STRING" id="1188229.GlitD10_1885"/>
<protein>
    <submittedName>
        <fullName evidence="1">Phage tail protein</fullName>
    </submittedName>
</protein>
<dbReference type="Pfam" id="PF09684">
    <property type="entry name" value="Tail_P2_I"/>
    <property type="match status" value="1"/>
</dbReference>